<comment type="caution">
    <text evidence="1">The sequence shown here is derived from an EMBL/GenBank/DDBJ whole genome shotgun (WGS) entry which is preliminary data.</text>
</comment>
<keyword evidence="2" id="KW-1185">Reference proteome</keyword>
<evidence type="ECO:0000313" key="2">
    <source>
        <dbReference type="Proteomes" id="UP000243217"/>
    </source>
</evidence>
<sequence length="118" mass="13580">MRKWFDLYEVVDMLRDAVFAKVLRVLDANVIAPHLVVFANKAAFNAKCELKANSLINLFNNSMEEALVVQVSRRVNNQPRYFITKDIREHVRKAVFYITANKANTISVFFTPMLAMAL</sequence>
<dbReference type="Proteomes" id="UP000243217">
    <property type="component" value="Unassembled WGS sequence"/>
</dbReference>
<gene>
    <name evidence="1" type="ORF">THRCLA_23199</name>
</gene>
<protein>
    <recommendedName>
        <fullName evidence="3">Crinkler (CRN) family protein</fullName>
    </recommendedName>
</protein>
<dbReference type="OrthoDB" id="125058at2759"/>
<name>A0A1V9YAK1_9STRA</name>
<dbReference type="EMBL" id="JNBS01004648">
    <property type="protein sequence ID" value="OQR82732.1"/>
    <property type="molecule type" value="Genomic_DNA"/>
</dbReference>
<accession>A0A1V9YAK1</accession>
<reference evidence="1 2" key="1">
    <citation type="journal article" date="2014" name="Genome Biol. Evol.">
        <title>The secreted proteins of Achlya hypogyna and Thraustotheca clavata identify the ancestral oomycete secretome and reveal gene acquisitions by horizontal gene transfer.</title>
        <authorList>
            <person name="Misner I."/>
            <person name="Blouin N."/>
            <person name="Leonard G."/>
            <person name="Richards T.A."/>
            <person name="Lane C.E."/>
        </authorList>
    </citation>
    <scope>NUCLEOTIDE SEQUENCE [LARGE SCALE GENOMIC DNA]</scope>
    <source>
        <strain evidence="1 2">ATCC 34112</strain>
    </source>
</reference>
<evidence type="ECO:0008006" key="3">
    <source>
        <dbReference type="Google" id="ProtNLM"/>
    </source>
</evidence>
<evidence type="ECO:0000313" key="1">
    <source>
        <dbReference type="EMBL" id="OQR82732.1"/>
    </source>
</evidence>
<proteinExistence type="predicted"/>
<organism evidence="1 2">
    <name type="scientific">Thraustotheca clavata</name>
    <dbReference type="NCBI Taxonomy" id="74557"/>
    <lineage>
        <taxon>Eukaryota</taxon>
        <taxon>Sar</taxon>
        <taxon>Stramenopiles</taxon>
        <taxon>Oomycota</taxon>
        <taxon>Saprolegniomycetes</taxon>
        <taxon>Saprolegniales</taxon>
        <taxon>Achlyaceae</taxon>
        <taxon>Thraustotheca</taxon>
    </lineage>
</organism>
<dbReference type="AlphaFoldDB" id="A0A1V9YAK1"/>